<keyword evidence="2" id="KW-0456">Lyase</keyword>
<accession>A0A0F0IGI8</accession>
<dbReference type="Pfam" id="PF06330">
    <property type="entry name" value="TRI5"/>
    <property type="match status" value="1"/>
</dbReference>
<dbReference type="Proteomes" id="UP000033540">
    <property type="component" value="Unassembled WGS sequence"/>
</dbReference>
<evidence type="ECO:0000313" key="3">
    <source>
        <dbReference type="EMBL" id="KJK66820.1"/>
    </source>
</evidence>
<comment type="caution">
    <text evidence="3">The sequence shown here is derived from an EMBL/GenBank/DDBJ whole genome shotgun (WGS) entry which is preliminary data.</text>
</comment>
<comment type="similarity">
    <text evidence="1">Belongs to the trichodiene synthase family.</text>
</comment>
<evidence type="ECO:0000313" key="4">
    <source>
        <dbReference type="Proteomes" id="UP000033540"/>
    </source>
</evidence>
<protein>
    <submittedName>
        <fullName evidence="3">Trichodiene synthase TRI5</fullName>
    </submittedName>
</protein>
<dbReference type="SUPFAM" id="SSF48576">
    <property type="entry name" value="Terpenoid synthases"/>
    <property type="match status" value="1"/>
</dbReference>
<organism evidence="3 4">
    <name type="scientific">Aspergillus parasiticus (strain ATCC 56775 / NRRL 5862 / SRRC 143 / SU-1)</name>
    <dbReference type="NCBI Taxonomy" id="1403190"/>
    <lineage>
        <taxon>Eukaryota</taxon>
        <taxon>Fungi</taxon>
        <taxon>Dikarya</taxon>
        <taxon>Ascomycota</taxon>
        <taxon>Pezizomycotina</taxon>
        <taxon>Eurotiomycetes</taxon>
        <taxon>Eurotiomycetidae</taxon>
        <taxon>Eurotiales</taxon>
        <taxon>Aspergillaceae</taxon>
        <taxon>Aspergillus</taxon>
        <taxon>Aspergillus subgen. Circumdati</taxon>
    </lineage>
</organism>
<dbReference type="InterPro" id="IPR024652">
    <property type="entry name" value="Trichodiene_synth"/>
</dbReference>
<gene>
    <name evidence="3" type="ORF">P875_00127889</name>
</gene>
<dbReference type="EMBL" id="JZEE01000232">
    <property type="protein sequence ID" value="KJK66820.1"/>
    <property type="molecule type" value="Genomic_DNA"/>
</dbReference>
<evidence type="ECO:0000256" key="1">
    <source>
        <dbReference type="ARBA" id="ARBA00007946"/>
    </source>
</evidence>
<evidence type="ECO:0000256" key="2">
    <source>
        <dbReference type="ARBA" id="ARBA00023239"/>
    </source>
</evidence>
<proteinExistence type="inferred from homology"/>
<dbReference type="OrthoDB" id="2998174at2759"/>
<dbReference type="GO" id="GO:0016838">
    <property type="term" value="F:carbon-oxygen lyase activity, acting on phosphates"/>
    <property type="evidence" value="ECO:0007669"/>
    <property type="project" value="InterPro"/>
</dbReference>
<dbReference type="Gene3D" id="1.10.600.10">
    <property type="entry name" value="Farnesyl Diphosphate Synthase"/>
    <property type="match status" value="1"/>
</dbReference>
<reference evidence="3 4" key="1">
    <citation type="submission" date="2015-02" db="EMBL/GenBank/DDBJ databases">
        <title>Draft genome sequence of Aspergillus parasiticus SU-1.</title>
        <authorList>
            <person name="Yu J."/>
            <person name="Fedorova N."/>
            <person name="Yin Y."/>
            <person name="Losada L."/>
            <person name="Zafar N."/>
            <person name="Taujale R."/>
            <person name="Ehrlich K.C."/>
            <person name="Bhatnagar D."/>
            <person name="Cleveland T.E."/>
            <person name="Bennett J.W."/>
            <person name="Nierman W.C."/>
        </authorList>
    </citation>
    <scope>NUCLEOTIDE SEQUENCE [LARGE SCALE GENOMIC DNA]</scope>
    <source>
        <strain evidence="4">ATCC 56775 / NRRL 5862 / SRRC 143 / SU-1</strain>
    </source>
</reference>
<dbReference type="InterPro" id="IPR008949">
    <property type="entry name" value="Isoprenoid_synthase_dom_sf"/>
</dbReference>
<dbReference type="AlphaFoldDB" id="A0A0F0IGI8"/>
<sequence>MKVQRVTAIYTLYAICIDDTANVNTDDLKGFTRLCGGKTQPNSLLQHMLRFIGEEIPKFYGSFASDMIRKSIIEFACSCVVENEHHGKIMASRTTPDFPYYFRQKTGLSEAYAFFSFPETLLPEKAVLPVYIPVISDIERYINLANDLLSFYKECVVGEEKFNYFHSHAKSYRITPVESLRSAATDLTRCIHDVKAALSAYPAFSASVTQVFHGYVVYHCSSSWYRLSELNLPNITADRVGNGVLLNVS</sequence>
<name>A0A0F0IGI8_ASPPU</name>